<keyword evidence="1" id="KW-0472">Membrane</keyword>
<dbReference type="PIR" id="D72264">
    <property type="entry name" value="D72264"/>
</dbReference>
<dbReference type="KEGG" id="tmi:THEMA_07600"/>
<accession>Q9X169</accession>
<keyword evidence="1" id="KW-1133">Transmembrane helix</keyword>
<sequence>MRVLRIIFILLLLIPSLLTMALSLEEIKSLSKTNLDNAIDLFLDYMKKHPSDPELENVGEFLFAKKKLVEKHPSLSREIISEDFHGLLEKLRDTEEMFSEEEVPLLEEIFPELKSFAEKLQDVEEFLSSPFFWKLGISLKIENPEKFAEDLVNRFLEDPFVFSFEVVEALSKVENAEEIAYHLVRKAKEIPLKEESYSYILRLFEVAHHLGYSETDELEEQIKKYFSISAKVNASGNVEEILDEYEQLTIPKEKLREKLAAVSKKSKVSEEKRGRYYPFLLVLLALPFLSARFRASFYRRIGMKKRAASIYLKLLQKQPENVKLRLKLARLYEEIGMHEEAMKEYEIIKKLS</sequence>
<evidence type="ECO:0000313" key="2">
    <source>
        <dbReference type="EMBL" id="AAD36419.1"/>
    </source>
</evidence>
<reference evidence="2 3" key="1">
    <citation type="journal article" date="1999" name="Nature">
        <title>Evidence for lateral gene transfer between Archaea and Bacteria from genome sequence of Thermotoga maritima.</title>
        <authorList>
            <person name="Nelson K.E."/>
            <person name="Clayton R.A."/>
            <person name="Gill S.R."/>
            <person name="Gwinn M.L."/>
            <person name="Dodson R.J."/>
            <person name="Haft D.H."/>
            <person name="Hickey E.K."/>
            <person name="Peterson J.D."/>
            <person name="Nelson W.C."/>
            <person name="Ketchum K.A."/>
            <person name="McDonald L."/>
            <person name="Utterback T.R."/>
            <person name="Malek J.A."/>
            <person name="Linher K.D."/>
            <person name="Garrett M.M."/>
            <person name="Stewart A.M."/>
            <person name="Cotton M.D."/>
            <person name="Pratt M.S."/>
            <person name="Phillips C.A."/>
            <person name="Richardson D."/>
            <person name="Heidelberg J."/>
            <person name="Sutton G.G."/>
            <person name="Fleischmann R.D."/>
            <person name="White O."/>
            <person name="Salzberg S.L."/>
            <person name="Smith H.O."/>
            <person name="Venter J.C."/>
            <person name="Fraser C.M."/>
        </authorList>
    </citation>
    <scope>NUCLEOTIDE SEQUENCE [LARGE SCALE GENOMIC DNA]</scope>
    <source>
        <strain evidence="3">ATCC 43589 / DSM 3109 / JCM 10099 / NBRC 100826 / MSB8</strain>
    </source>
</reference>
<keyword evidence="1" id="KW-0812">Transmembrane</keyword>
<dbReference type="KEGG" id="tma:TM1348"/>
<dbReference type="PATRIC" id="fig|243274.18.peg.1464"/>
<organism evidence="2 3">
    <name type="scientific">Thermotoga maritima (strain ATCC 43589 / DSM 3109 / JCM 10099 / NBRC 100826 / MSB8)</name>
    <dbReference type="NCBI Taxonomy" id="243274"/>
    <lineage>
        <taxon>Bacteria</taxon>
        <taxon>Thermotogati</taxon>
        <taxon>Thermotogota</taxon>
        <taxon>Thermotogae</taxon>
        <taxon>Thermotogales</taxon>
        <taxon>Thermotogaceae</taxon>
        <taxon>Thermotoga</taxon>
    </lineage>
</organism>
<dbReference type="SUPFAM" id="SSF48452">
    <property type="entry name" value="TPR-like"/>
    <property type="match status" value="1"/>
</dbReference>
<dbReference type="InterPro" id="IPR019734">
    <property type="entry name" value="TPR_rpt"/>
</dbReference>
<dbReference type="OrthoDB" id="37313at2"/>
<protein>
    <submittedName>
        <fullName evidence="2">Uncharacterized protein</fullName>
    </submittedName>
</protein>
<dbReference type="AlphaFoldDB" id="Q9X169"/>
<keyword evidence="3" id="KW-1185">Reference proteome</keyword>
<dbReference type="EMBL" id="AE000512">
    <property type="protein sequence ID" value="AAD36419.1"/>
    <property type="molecule type" value="Genomic_DNA"/>
</dbReference>
<proteinExistence type="predicted"/>
<gene>
    <name evidence="2" type="ordered locus">TM_1348</name>
</gene>
<dbReference type="InParanoid" id="Q9X169"/>
<dbReference type="EnsemblBacteria" id="AAD36419">
    <property type="protein sequence ID" value="AAD36419"/>
    <property type="gene ID" value="TM_1348"/>
</dbReference>
<evidence type="ECO:0000313" key="3">
    <source>
        <dbReference type="Proteomes" id="UP000008183"/>
    </source>
</evidence>
<dbReference type="PaxDb" id="243274-THEMA_07600"/>
<dbReference type="Gene3D" id="1.25.40.10">
    <property type="entry name" value="Tetratricopeptide repeat domain"/>
    <property type="match status" value="1"/>
</dbReference>
<dbReference type="Pfam" id="PF13174">
    <property type="entry name" value="TPR_6"/>
    <property type="match status" value="1"/>
</dbReference>
<dbReference type="InterPro" id="IPR011990">
    <property type="entry name" value="TPR-like_helical_dom_sf"/>
</dbReference>
<feature type="transmembrane region" description="Helical" evidence="1">
    <location>
        <begin position="276"/>
        <end position="295"/>
    </location>
</feature>
<dbReference type="Proteomes" id="UP000008183">
    <property type="component" value="Chromosome"/>
</dbReference>
<evidence type="ECO:0000256" key="1">
    <source>
        <dbReference type="SAM" id="Phobius"/>
    </source>
</evidence>
<name>Q9X169_THEMA</name>